<sequence>MDSEGFEDLAQTVRTICDAPSVLIALGDDRRWVCGTDPGGAGWIGDLRDRIVGRDRHFIVGDLLADRQFSGVRQEAGQPTVRAFLGAPLVWEGQVLGALMVFDYRPRVWSAEAVTAFGRQGRLAAGLIGLQTGRRAAQDRLADAARDSNIIAVLSDGVVLHAADGQLIDANPAAARILGVSRDVLLGRKAADPRWRATTQSGEDLTADNHPTMQVVRTGRPARDFVVSIEAPGEGRRWLRVNAEPLFADGPDAPPTQVVATFADITSQTEAQDRQAALIADLEAARRATAAGLAAAETHSRAKTAFLANMSHELRTPLNGVVGVVDALAQTELDPRQQEMVRLVADSARSLERILSDILDLSRIEAGRLSLEETAIRLDEVTLSLCDIFRLKAEEKGLAFEVWIGEGLEEAVLGDAVRIRQVMANLISNAVKFTAQGGVRVALTRAGAPDPQGRRPVRIAVADTGPGFAPEIAGRLFERFEQADGSITRRFGGTGLGLAITRELIGLMDGEITVESEPGRGARFQVELPLRPAAEPVRAPQPAATPMDATLRILVVEDHPINRHVLQLMLEPFGFDLTFTENGREALEALEGLGREAFDVVLMDMQMPVMDGLTAIRLIRAGERGPRLPIAMLSANVGEEHEVAALQAGADVHIAKPVTLDSLLGGINRAMEAVEGRLLAAV</sequence>
<feature type="modified residue" description="4-aspartylphosphate" evidence="6">
    <location>
        <position position="604"/>
    </location>
</feature>
<dbReference type="SMART" id="SM00388">
    <property type="entry name" value="HisKA"/>
    <property type="match status" value="1"/>
</dbReference>
<dbReference type="Gene3D" id="3.30.450.40">
    <property type="match status" value="1"/>
</dbReference>
<dbReference type="InterPro" id="IPR001789">
    <property type="entry name" value="Sig_transdc_resp-reg_receiver"/>
</dbReference>
<evidence type="ECO:0000256" key="1">
    <source>
        <dbReference type="ARBA" id="ARBA00000085"/>
    </source>
</evidence>
<dbReference type="Gene3D" id="1.10.287.130">
    <property type="match status" value="1"/>
</dbReference>
<dbReference type="PROSITE" id="PS50112">
    <property type="entry name" value="PAS"/>
    <property type="match status" value="1"/>
</dbReference>
<dbReference type="CDD" id="cd00082">
    <property type="entry name" value="HisKA"/>
    <property type="match status" value="1"/>
</dbReference>
<dbReference type="Gene3D" id="3.30.565.10">
    <property type="entry name" value="Histidine kinase-like ATPase, C-terminal domain"/>
    <property type="match status" value="1"/>
</dbReference>
<evidence type="ECO:0000256" key="4">
    <source>
        <dbReference type="ARBA" id="ARBA00022679"/>
    </source>
</evidence>
<dbReference type="SUPFAM" id="SSF52172">
    <property type="entry name" value="CheY-like"/>
    <property type="match status" value="1"/>
</dbReference>
<dbReference type="InterPro" id="IPR035965">
    <property type="entry name" value="PAS-like_dom_sf"/>
</dbReference>
<dbReference type="InterPro" id="IPR005467">
    <property type="entry name" value="His_kinase_dom"/>
</dbReference>
<keyword evidence="3 6" id="KW-0597">Phosphoprotein</keyword>
<dbReference type="CDD" id="cd16922">
    <property type="entry name" value="HATPase_EvgS-ArcB-TorS-like"/>
    <property type="match status" value="1"/>
</dbReference>
<dbReference type="Gene3D" id="3.30.450.20">
    <property type="entry name" value="PAS domain"/>
    <property type="match status" value="1"/>
</dbReference>
<dbReference type="InterPro" id="IPR004358">
    <property type="entry name" value="Sig_transdc_His_kin-like_C"/>
</dbReference>
<proteinExistence type="predicted"/>
<dbReference type="RefSeq" id="WP_307352695.1">
    <property type="nucleotide sequence ID" value="NZ_JAUSVS010000012.1"/>
</dbReference>
<evidence type="ECO:0000256" key="2">
    <source>
        <dbReference type="ARBA" id="ARBA00012438"/>
    </source>
</evidence>
<dbReference type="PROSITE" id="PS50110">
    <property type="entry name" value="RESPONSE_REGULATORY"/>
    <property type="match status" value="1"/>
</dbReference>
<dbReference type="InterPro" id="IPR029016">
    <property type="entry name" value="GAF-like_dom_sf"/>
</dbReference>
<dbReference type="InterPro" id="IPR000014">
    <property type="entry name" value="PAS"/>
</dbReference>
<evidence type="ECO:0000259" key="9">
    <source>
        <dbReference type="PROSITE" id="PS50112"/>
    </source>
</evidence>
<dbReference type="SUPFAM" id="SSF47384">
    <property type="entry name" value="Homodimeric domain of signal transducing histidine kinase"/>
    <property type="match status" value="1"/>
</dbReference>
<keyword evidence="4" id="KW-0808">Transferase</keyword>
<keyword evidence="5" id="KW-0418">Kinase</keyword>
<dbReference type="PRINTS" id="PR00344">
    <property type="entry name" value="BCTRLSENSOR"/>
</dbReference>
<dbReference type="Pfam" id="PF01590">
    <property type="entry name" value="GAF"/>
    <property type="match status" value="1"/>
</dbReference>
<dbReference type="PANTHER" id="PTHR43047:SF65">
    <property type="entry name" value="CHEY-HOMOLOGOUS RECEIVER DOMAIN AND PAS DOMAIN-CONTAINING PROTEIN"/>
    <property type="match status" value="1"/>
</dbReference>
<dbReference type="Proteomes" id="UP001228905">
    <property type="component" value="Unassembled WGS sequence"/>
</dbReference>
<comment type="caution">
    <text evidence="10">The sequence shown here is derived from an EMBL/GenBank/DDBJ whole genome shotgun (WGS) entry which is preliminary data.</text>
</comment>
<dbReference type="SMART" id="SM00448">
    <property type="entry name" value="REC"/>
    <property type="match status" value="1"/>
</dbReference>
<comment type="catalytic activity">
    <reaction evidence="1">
        <text>ATP + protein L-histidine = ADP + protein N-phospho-L-histidine.</text>
        <dbReference type="EC" id="2.7.13.3"/>
    </reaction>
</comment>
<dbReference type="PANTHER" id="PTHR43047">
    <property type="entry name" value="TWO-COMPONENT HISTIDINE PROTEIN KINASE"/>
    <property type="match status" value="1"/>
</dbReference>
<feature type="domain" description="PAS" evidence="9">
    <location>
        <begin position="143"/>
        <end position="188"/>
    </location>
</feature>
<evidence type="ECO:0000259" key="8">
    <source>
        <dbReference type="PROSITE" id="PS50110"/>
    </source>
</evidence>
<dbReference type="EMBL" id="JAUSVS010000012">
    <property type="protein sequence ID" value="MDQ0466578.1"/>
    <property type="molecule type" value="Genomic_DNA"/>
</dbReference>
<dbReference type="EC" id="2.7.13.3" evidence="2"/>
<dbReference type="SMART" id="SM00091">
    <property type="entry name" value="PAS"/>
    <property type="match status" value="1"/>
</dbReference>
<dbReference type="SUPFAM" id="SSF55785">
    <property type="entry name" value="PYP-like sensor domain (PAS domain)"/>
    <property type="match status" value="1"/>
</dbReference>
<dbReference type="Pfam" id="PF00512">
    <property type="entry name" value="HisKA"/>
    <property type="match status" value="1"/>
</dbReference>
<dbReference type="InterPro" id="IPR003594">
    <property type="entry name" value="HATPase_dom"/>
</dbReference>
<feature type="domain" description="Histidine kinase" evidence="7">
    <location>
        <begin position="309"/>
        <end position="532"/>
    </location>
</feature>
<dbReference type="CDD" id="cd00130">
    <property type="entry name" value="PAS"/>
    <property type="match status" value="1"/>
</dbReference>
<protein>
    <recommendedName>
        <fullName evidence="2">histidine kinase</fullName>
        <ecNumber evidence="2">2.7.13.3</ecNumber>
    </recommendedName>
</protein>
<dbReference type="InterPro" id="IPR013767">
    <property type="entry name" value="PAS_fold"/>
</dbReference>
<evidence type="ECO:0000256" key="6">
    <source>
        <dbReference type="PROSITE-ProRule" id="PRU00169"/>
    </source>
</evidence>
<gene>
    <name evidence="10" type="ORF">QO010_004373</name>
</gene>
<evidence type="ECO:0000256" key="3">
    <source>
        <dbReference type="ARBA" id="ARBA00022553"/>
    </source>
</evidence>
<dbReference type="Gene3D" id="3.40.50.2300">
    <property type="match status" value="1"/>
</dbReference>
<dbReference type="SUPFAM" id="SSF55781">
    <property type="entry name" value="GAF domain-like"/>
    <property type="match status" value="1"/>
</dbReference>
<reference evidence="10 11" key="1">
    <citation type="submission" date="2023-07" db="EMBL/GenBank/DDBJ databases">
        <title>Genomic Encyclopedia of Type Strains, Phase IV (KMG-IV): sequencing the most valuable type-strain genomes for metagenomic binning, comparative biology and taxonomic classification.</title>
        <authorList>
            <person name="Goeker M."/>
        </authorList>
    </citation>
    <scope>NUCLEOTIDE SEQUENCE [LARGE SCALE GENOMIC DNA]</scope>
    <source>
        <strain evidence="10 11">DSM 18695</strain>
    </source>
</reference>
<feature type="domain" description="Response regulatory" evidence="8">
    <location>
        <begin position="552"/>
        <end position="671"/>
    </location>
</feature>
<dbReference type="SMART" id="SM00065">
    <property type="entry name" value="GAF"/>
    <property type="match status" value="1"/>
</dbReference>
<name>A0ABU0IX28_9CAUL</name>
<evidence type="ECO:0000313" key="10">
    <source>
        <dbReference type="EMBL" id="MDQ0466578.1"/>
    </source>
</evidence>
<dbReference type="Pfam" id="PF00072">
    <property type="entry name" value="Response_reg"/>
    <property type="match status" value="1"/>
</dbReference>
<dbReference type="InterPro" id="IPR036097">
    <property type="entry name" value="HisK_dim/P_sf"/>
</dbReference>
<dbReference type="SMART" id="SM00387">
    <property type="entry name" value="HATPase_c"/>
    <property type="match status" value="1"/>
</dbReference>
<accession>A0ABU0IX28</accession>
<dbReference type="NCBIfam" id="TIGR00229">
    <property type="entry name" value="sensory_box"/>
    <property type="match status" value="1"/>
</dbReference>
<dbReference type="PROSITE" id="PS50109">
    <property type="entry name" value="HIS_KIN"/>
    <property type="match status" value="1"/>
</dbReference>
<keyword evidence="11" id="KW-1185">Reference proteome</keyword>
<dbReference type="Pfam" id="PF02518">
    <property type="entry name" value="HATPase_c"/>
    <property type="match status" value="1"/>
</dbReference>
<dbReference type="CDD" id="cd17546">
    <property type="entry name" value="REC_hyHK_CKI1_RcsC-like"/>
    <property type="match status" value="1"/>
</dbReference>
<organism evidence="10 11">
    <name type="scientific">Caulobacter ginsengisoli</name>
    <dbReference type="NCBI Taxonomy" id="400775"/>
    <lineage>
        <taxon>Bacteria</taxon>
        <taxon>Pseudomonadati</taxon>
        <taxon>Pseudomonadota</taxon>
        <taxon>Alphaproteobacteria</taxon>
        <taxon>Caulobacterales</taxon>
        <taxon>Caulobacteraceae</taxon>
        <taxon>Caulobacter</taxon>
    </lineage>
</organism>
<dbReference type="InterPro" id="IPR036890">
    <property type="entry name" value="HATPase_C_sf"/>
</dbReference>
<evidence type="ECO:0000256" key="5">
    <source>
        <dbReference type="ARBA" id="ARBA00022777"/>
    </source>
</evidence>
<evidence type="ECO:0000259" key="7">
    <source>
        <dbReference type="PROSITE" id="PS50109"/>
    </source>
</evidence>
<dbReference type="InterPro" id="IPR011006">
    <property type="entry name" value="CheY-like_superfamily"/>
</dbReference>
<dbReference type="Pfam" id="PF00989">
    <property type="entry name" value="PAS"/>
    <property type="match status" value="1"/>
</dbReference>
<dbReference type="InterPro" id="IPR003661">
    <property type="entry name" value="HisK_dim/P_dom"/>
</dbReference>
<dbReference type="SUPFAM" id="SSF55874">
    <property type="entry name" value="ATPase domain of HSP90 chaperone/DNA topoisomerase II/histidine kinase"/>
    <property type="match status" value="1"/>
</dbReference>
<dbReference type="InterPro" id="IPR003018">
    <property type="entry name" value="GAF"/>
</dbReference>
<evidence type="ECO:0000313" key="11">
    <source>
        <dbReference type="Proteomes" id="UP001228905"/>
    </source>
</evidence>